<dbReference type="OrthoDB" id="376826at2759"/>
<evidence type="ECO:0000313" key="5">
    <source>
        <dbReference type="EMBL" id="KAJ8254001.1"/>
    </source>
</evidence>
<dbReference type="InterPro" id="IPR004279">
    <property type="entry name" value="Perilipin"/>
</dbReference>
<sequence length="420" mass="45480">MASLEFETNKNVVTRLANLPLVGSTCDLLSLAYCSTKENHPYLRSVCEVAEAGMKTLTSVALTQASPIFDKLKPQIAAANDLACKGLDKIEQTWPIVQQPSDQVVTNALGIVMGAKEVVAITTNGAREALLFTLAGVVERTRGAVLGRVEMTRAAISGGVHTVMGCRVVRLVSTGVDSALSTSETLVDQYLPLTDDELEKDAKTVEGFEMATKPSYYVRLGSLSTKLRKRAYRRALAKVHEAKARSQESISQLHHTVDLIEHTRRNVGDLGPWKGDGHDGDVQRMESCTLAIARSLARSLQNTCLSLAPSLQGLPQNIQHQALSVALSASEIYNNFSGAFTFQDLSDSALASSRGQLARIKESLDGVMDYLVNNTPLNWLVPDFTFTDLAPEPEGAFQVEDVSFGFSFTQGPLYTACVPL</sequence>
<dbReference type="PANTHER" id="PTHR14024">
    <property type="entry name" value="PERILIPIN"/>
    <property type="match status" value="1"/>
</dbReference>
<keyword evidence="3" id="KW-0551">Lipid droplet</keyword>
<dbReference type="Gene3D" id="1.20.120.340">
    <property type="entry name" value="Flagellar protein FliS"/>
    <property type="match status" value="1"/>
</dbReference>
<evidence type="ECO:0000256" key="1">
    <source>
        <dbReference type="ARBA" id="ARBA00004502"/>
    </source>
</evidence>
<dbReference type="GO" id="GO:0019915">
    <property type="term" value="P:lipid storage"/>
    <property type="evidence" value="ECO:0007669"/>
    <property type="project" value="TreeGrafter"/>
</dbReference>
<name>A0A9Q1HQB0_CONCO</name>
<protein>
    <recommendedName>
        <fullName evidence="4">Perilipin</fullName>
    </recommendedName>
</protein>
<dbReference type="PANTHER" id="PTHR14024:SF25">
    <property type="entry name" value="PERILIPIN-2"/>
    <property type="match status" value="1"/>
</dbReference>
<evidence type="ECO:0000256" key="3">
    <source>
        <dbReference type="ARBA" id="ARBA00022677"/>
    </source>
</evidence>
<comment type="similarity">
    <text evidence="2 4">Belongs to the perilipin family.</text>
</comment>
<dbReference type="GO" id="GO:0010890">
    <property type="term" value="P:positive regulation of triglyceride storage"/>
    <property type="evidence" value="ECO:0007669"/>
    <property type="project" value="TreeGrafter"/>
</dbReference>
<gene>
    <name evidence="5" type="ORF">COCON_G00206130</name>
</gene>
<accession>A0A9Q1HQB0</accession>
<dbReference type="Gene3D" id="3.30.720.170">
    <property type="entry name" value="Perilipin, alpha-beta domain"/>
    <property type="match status" value="1"/>
</dbReference>
<evidence type="ECO:0000256" key="4">
    <source>
        <dbReference type="PIRNR" id="PIRNR036881"/>
    </source>
</evidence>
<keyword evidence="6" id="KW-1185">Reference proteome</keyword>
<dbReference type="GO" id="GO:0005811">
    <property type="term" value="C:lipid droplet"/>
    <property type="evidence" value="ECO:0007669"/>
    <property type="project" value="UniProtKB-SubCell"/>
</dbReference>
<dbReference type="Pfam" id="PF03036">
    <property type="entry name" value="Perilipin"/>
    <property type="match status" value="1"/>
</dbReference>
<evidence type="ECO:0000313" key="6">
    <source>
        <dbReference type="Proteomes" id="UP001152803"/>
    </source>
</evidence>
<comment type="caution">
    <text evidence="5">The sequence shown here is derived from an EMBL/GenBank/DDBJ whole genome shotgun (WGS) entry which is preliminary data.</text>
</comment>
<organism evidence="5 6">
    <name type="scientific">Conger conger</name>
    <name type="common">Conger eel</name>
    <name type="synonym">Muraena conger</name>
    <dbReference type="NCBI Taxonomy" id="82655"/>
    <lineage>
        <taxon>Eukaryota</taxon>
        <taxon>Metazoa</taxon>
        <taxon>Chordata</taxon>
        <taxon>Craniata</taxon>
        <taxon>Vertebrata</taxon>
        <taxon>Euteleostomi</taxon>
        <taxon>Actinopterygii</taxon>
        <taxon>Neopterygii</taxon>
        <taxon>Teleostei</taxon>
        <taxon>Anguilliformes</taxon>
        <taxon>Congridae</taxon>
        <taxon>Conger</taxon>
    </lineage>
</organism>
<dbReference type="Proteomes" id="UP001152803">
    <property type="component" value="Unassembled WGS sequence"/>
</dbReference>
<reference evidence="5" key="1">
    <citation type="journal article" date="2023" name="Science">
        <title>Genome structures resolve the early diversification of teleost fishes.</title>
        <authorList>
            <person name="Parey E."/>
            <person name="Louis A."/>
            <person name="Montfort J."/>
            <person name="Bouchez O."/>
            <person name="Roques C."/>
            <person name="Iampietro C."/>
            <person name="Lluch J."/>
            <person name="Castinel A."/>
            <person name="Donnadieu C."/>
            <person name="Desvignes T."/>
            <person name="Floi Bucao C."/>
            <person name="Jouanno E."/>
            <person name="Wen M."/>
            <person name="Mejri S."/>
            <person name="Dirks R."/>
            <person name="Jansen H."/>
            <person name="Henkel C."/>
            <person name="Chen W.J."/>
            <person name="Zahm M."/>
            <person name="Cabau C."/>
            <person name="Klopp C."/>
            <person name="Thompson A.W."/>
            <person name="Robinson-Rechavi M."/>
            <person name="Braasch I."/>
            <person name="Lecointre G."/>
            <person name="Bobe J."/>
            <person name="Postlethwait J.H."/>
            <person name="Berthelot C."/>
            <person name="Roest Crollius H."/>
            <person name="Guiguen Y."/>
        </authorList>
    </citation>
    <scope>NUCLEOTIDE SEQUENCE</scope>
    <source>
        <strain evidence="5">Concon-B</strain>
    </source>
</reference>
<evidence type="ECO:0000256" key="2">
    <source>
        <dbReference type="ARBA" id="ARBA00006311"/>
    </source>
</evidence>
<comment type="subcellular location">
    <subcellularLocation>
        <location evidence="1">Lipid droplet</location>
    </subcellularLocation>
</comment>
<dbReference type="EMBL" id="JAFJMO010000016">
    <property type="protein sequence ID" value="KAJ8254001.1"/>
    <property type="molecule type" value="Genomic_DNA"/>
</dbReference>
<dbReference type="SUPFAM" id="SSF109775">
    <property type="entry name" value="Mannose-6-phosphate receptor binding protein 1 (Tip47), C-terminal domain"/>
    <property type="match status" value="1"/>
</dbReference>
<proteinExistence type="inferred from homology"/>
<dbReference type="PIRSF" id="PIRSF036881">
    <property type="entry name" value="PAT"/>
    <property type="match status" value="1"/>
</dbReference>
<dbReference type="GO" id="GO:0005829">
    <property type="term" value="C:cytosol"/>
    <property type="evidence" value="ECO:0007669"/>
    <property type="project" value="TreeGrafter"/>
</dbReference>
<dbReference type="AlphaFoldDB" id="A0A9Q1HQB0"/>